<organism evidence="1 2">
    <name type="scientific">Smittium mucronatum</name>
    <dbReference type="NCBI Taxonomy" id="133383"/>
    <lineage>
        <taxon>Eukaryota</taxon>
        <taxon>Fungi</taxon>
        <taxon>Fungi incertae sedis</taxon>
        <taxon>Zoopagomycota</taxon>
        <taxon>Kickxellomycotina</taxon>
        <taxon>Harpellomycetes</taxon>
        <taxon>Harpellales</taxon>
        <taxon>Legeriomycetaceae</taxon>
        <taxon>Smittium</taxon>
    </lineage>
</organism>
<keyword evidence="2" id="KW-1185">Reference proteome</keyword>
<comment type="caution">
    <text evidence="1">The sequence shown here is derived from an EMBL/GenBank/DDBJ whole genome shotgun (WGS) entry which is preliminary data.</text>
</comment>
<gene>
    <name evidence="1" type="ORF">AYI68_g838</name>
</gene>
<dbReference type="EMBL" id="LSSL01000279">
    <property type="protein sequence ID" value="OLY84987.1"/>
    <property type="molecule type" value="Genomic_DNA"/>
</dbReference>
<dbReference type="Proteomes" id="UP000187455">
    <property type="component" value="Unassembled WGS sequence"/>
</dbReference>
<accession>A0A1R0H763</accession>
<proteinExistence type="predicted"/>
<reference evidence="1 2" key="1">
    <citation type="journal article" date="2016" name="Mol. Biol. Evol.">
        <title>Genome-Wide Survey of Gut Fungi (Harpellales) Reveals the First Horizontally Transferred Ubiquitin Gene from a Mosquito Host.</title>
        <authorList>
            <person name="Wang Y."/>
            <person name="White M.M."/>
            <person name="Kvist S."/>
            <person name="Moncalvo J.M."/>
        </authorList>
    </citation>
    <scope>NUCLEOTIDE SEQUENCE [LARGE SCALE GENOMIC DNA]</scope>
    <source>
        <strain evidence="1 2">ALG-7-W6</strain>
    </source>
</reference>
<name>A0A1R0H763_9FUNG</name>
<dbReference type="AlphaFoldDB" id="A0A1R0H763"/>
<protein>
    <submittedName>
        <fullName evidence="1">Uncharacterized protein</fullName>
    </submittedName>
</protein>
<evidence type="ECO:0000313" key="2">
    <source>
        <dbReference type="Proteomes" id="UP000187455"/>
    </source>
</evidence>
<sequence length="121" mass="12928">MVMRNHEFFESGAYPYGGSPEVDLARELVMEVLASSLLGLSLNYGPNPPVRLSPIIPTVGAVQTLSVVSSGSNRRSVDRQSKGTINTLRSLLGEGAECASNSALSFDSPLAAQKQFRSEEL</sequence>
<evidence type="ECO:0000313" key="1">
    <source>
        <dbReference type="EMBL" id="OLY84987.1"/>
    </source>
</evidence>